<keyword evidence="1" id="KW-0472">Membrane</keyword>
<name>A0AAE3L3A3_9FIRM</name>
<sequence length="177" mass="21047">MEISYSLNEQDYIDFNLYHINHSDTLKKSLMIQRYVLPLIFFIIPFVATRVTDIPLWYWTSVSMVAIVVWMIFYPRYFKWEISKRLVKMLKEGKNDVMLGHRSLSLTSQGIIEHSVGSESKTSWDVVGNIYETKDYLFIYISSVSAYIVPIRIFESMEHKEKFLKEIDDYKAMEKEN</sequence>
<protein>
    <submittedName>
        <fullName evidence="3">YcxB family protein</fullName>
    </submittedName>
</protein>
<dbReference type="InterPro" id="IPR025588">
    <property type="entry name" value="YcxB-like_C"/>
</dbReference>
<comment type="caution">
    <text evidence="3">The sequence shown here is derived from an EMBL/GenBank/DDBJ whole genome shotgun (WGS) entry which is preliminary data.</text>
</comment>
<evidence type="ECO:0000313" key="3">
    <source>
        <dbReference type="EMBL" id="MCR1900119.1"/>
    </source>
</evidence>
<keyword evidence="4" id="KW-1185">Reference proteome</keyword>
<evidence type="ECO:0000259" key="2">
    <source>
        <dbReference type="Pfam" id="PF14317"/>
    </source>
</evidence>
<organism evidence="3 4">
    <name type="scientific">Irregularibacter muris</name>
    <dbReference type="NCBI Taxonomy" id="1796619"/>
    <lineage>
        <taxon>Bacteria</taxon>
        <taxon>Bacillati</taxon>
        <taxon>Bacillota</taxon>
        <taxon>Clostridia</taxon>
        <taxon>Eubacteriales</taxon>
        <taxon>Eubacteriaceae</taxon>
        <taxon>Irregularibacter</taxon>
    </lineage>
</organism>
<reference evidence="3" key="1">
    <citation type="submission" date="2022-07" db="EMBL/GenBank/DDBJ databases">
        <title>Enhanced cultured diversity of the mouse gut microbiota enables custom-made synthetic communities.</title>
        <authorList>
            <person name="Afrizal A."/>
        </authorList>
    </citation>
    <scope>NUCLEOTIDE SEQUENCE</scope>
    <source>
        <strain evidence="3">DSM 28593</strain>
    </source>
</reference>
<keyword evidence="1" id="KW-0812">Transmembrane</keyword>
<dbReference type="AlphaFoldDB" id="A0AAE3L3A3"/>
<dbReference type="EMBL" id="JANKAS010000019">
    <property type="protein sequence ID" value="MCR1900119.1"/>
    <property type="molecule type" value="Genomic_DNA"/>
</dbReference>
<evidence type="ECO:0000313" key="4">
    <source>
        <dbReference type="Proteomes" id="UP001205748"/>
    </source>
</evidence>
<gene>
    <name evidence="3" type="ORF">NSA47_14210</name>
</gene>
<feature type="transmembrane region" description="Helical" evidence="1">
    <location>
        <begin position="57"/>
        <end position="78"/>
    </location>
</feature>
<evidence type="ECO:0000256" key="1">
    <source>
        <dbReference type="SAM" id="Phobius"/>
    </source>
</evidence>
<dbReference type="Proteomes" id="UP001205748">
    <property type="component" value="Unassembled WGS sequence"/>
</dbReference>
<keyword evidence="1" id="KW-1133">Transmembrane helix</keyword>
<feature type="domain" description="YcxB-like C-terminal" evidence="2">
    <location>
        <begin position="107"/>
        <end position="165"/>
    </location>
</feature>
<dbReference type="RefSeq" id="WP_257533149.1">
    <property type="nucleotide sequence ID" value="NZ_JANKAS010000019.1"/>
</dbReference>
<dbReference type="Pfam" id="PF14317">
    <property type="entry name" value="YcxB"/>
    <property type="match status" value="1"/>
</dbReference>
<feature type="transmembrane region" description="Helical" evidence="1">
    <location>
        <begin position="136"/>
        <end position="154"/>
    </location>
</feature>
<accession>A0AAE3L3A3</accession>
<proteinExistence type="predicted"/>
<feature type="transmembrane region" description="Helical" evidence="1">
    <location>
        <begin position="35"/>
        <end position="51"/>
    </location>
</feature>